<feature type="chain" id="PRO_5020960555" evidence="1">
    <location>
        <begin position="20"/>
        <end position="85"/>
    </location>
</feature>
<reference evidence="2" key="1">
    <citation type="submission" date="2017-05" db="EMBL/GenBank/DDBJ databases">
        <authorList>
            <person name="QRISCLOUD D."/>
        </authorList>
    </citation>
    <scope>NUCLEOTIDE SEQUENCE</scope>
</reference>
<keyword evidence="1" id="KW-0732">Signal</keyword>
<proteinExistence type="predicted"/>
<feature type="signal peptide" evidence="1">
    <location>
        <begin position="1"/>
        <end position="19"/>
    </location>
</feature>
<sequence>MRTLVVIAMFPLILSLMASRTDDTERRNILNSMLFGDAIQASKGVDEIRACGQLHDRCQPGPPSTNTCCIGLQCRYGYCLVQVGR</sequence>
<protein>
    <submittedName>
        <fullName evidence="2">U92-Liphistoxin-Lth1a_1</fullName>
    </submittedName>
</protein>
<dbReference type="AlphaFoldDB" id="A0A4Q8K4W0"/>
<organism evidence="2">
    <name type="scientific">Liphistius thaleban</name>
    <dbReference type="NCBI Taxonomy" id="1905330"/>
    <lineage>
        <taxon>Eukaryota</taxon>
        <taxon>Metazoa</taxon>
        <taxon>Ecdysozoa</taxon>
        <taxon>Arthropoda</taxon>
        <taxon>Chelicerata</taxon>
        <taxon>Arachnida</taxon>
        <taxon>Araneae</taxon>
        <taxon>Mesothelae</taxon>
        <taxon>Liphistiidae</taxon>
        <taxon>Liphistius</taxon>
    </lineage>
</organism>
<reference evidence="2" key="2">
    <citation type="submission" date="2019-05" db="EMBL/GenBank/DDBJ databases">
        <title>Unravelling the molecular evolution of spider venoms.</title>
        <authorList>
            <person name="Pineda S."/>
        </authorList>
    </citation>
    <scope>NUCLEOTIDE SEQUENCE</scope>
</reference>
<evidence type="ECO:0000256" key="1">
    <source>
        <dbReference type="SAM" id="SignalP"/>
    </source>
</evidence>
<name>A0A4Q8K4W0_9ARAC</name>
<dbReference type="EMBL" id="HAHM01000127">
    <property type="protein sequence ID" value="SNX34115.1"/>
    <property type="molecule type" value="Transcribed_RNA"/>
</dbReference>
<accession>A0A4Q8K4W0</accession>
<evidence type="ECO:0000313" key="2">
    <source>
        <dbReference type="EMBL" id="SNX34115.1"/>
    </source>
</evidence>